<comment type="caution">
    <text evidence="2">The sequence shown here is derived from an EMBL/GenBank/DDBJ whole genome shotgun (WGS) entry which is preliminary data.</text>
</comment>
<dbReference type="EMBL" id="JBHTAX010000005">
    <property type="protein sequence ID" value="MFC7192705.1"/>
    <property type="molecule type" value="Genomic_DNA"/>
</dbReference>
<gene>
    <name evidence="2" type="ORF">ACFQL7_24790</name>
</gene>
<proteinExistence type="predicted"/>
<evidence type="ECO:0000313" key="3">
    <source>
        <dbReference type="Proteomes" id="UP001596417"/>
    </source>
</evidence>
<organism evidence="2 3">
    <name type="scientific">Halocatena marina</name>
    <dbReference type="NCBI Taxonomy" id="2934937"/>
    <lineage>
        <taxon>Archaea</taxon>
        <taxon>Methanobacteriati</taxon>
        <taxon>Methanobacteriota</taxon>
        <taxon>Stenosarchaea group</taxon>
        <taxon>Halobacteria</taxon>
        <taxon>Halobacteriales</taxon>
        <taxon>Natronomonadaceae</taxon>
        <taxon>Halocatena</taxon>
    </lineage>
</organism>
<dbReference type="Proteomes" id="UP001596417">
    <property type="component" value="Unassembled WGS sequence"/>
</dbReference>
<dbReference type="SUPFAM" id="SSF53686">
    <property type="entry name" value="Tryptophan synthase beta subunit-like PLP-dependent enzymes"/>
    <property type="match status" value="1"/>
</dbReference>
<dbReference type="CDD" id="cd01561">
    <property type="entry name" value="CBS_like"/>
    <property type="match status" value="1"/>
</dbReference>
<dbReference type="Gene3D" id="3.40.50.1100">
    <property type="match status" value="2"/>
</dbReference>
<dbReference type="PANTHER" id="PTHR10314">
    <property type="entry name" value="CYSTATHIONINE BETA-SYNTHASE"/>
    <property type="match status" value="1"/>
</dbReference>
<dbReference type="InterPro" id="IPR050214">
    <property type="entry name" value="Cys_Synth/Cystath_Beta-Synth"/>
</dbReference>
<dbReference type="InterPro" id="IPR001926">
    <property type="entry name" value="TrpB-like_PALP"/>
</dbReference>
<dbReference type="Pfam" id="PF00291">
    <property type="entry name" value="PALP"/>
    <property type="match status" value="1"/>
</dbReference>
<feature type="domain" description="Tryptophan synthase beta chain-like PALP" evidence="1">
    <location>
        <begin position="11"/>
        <end position="298"/>
    </location>
</feature>
<protein>
    <submittedName>
        <fullName evidence="2">PLP-dependent cysteine synthase family protein</fullName>
    </submittedName>
</protein>
<evidence type="ECO:0000313" key="2">
    <source>
        <dbReference type="EMBL" id="MFC7192705.1"/>
    </source>
</evidence>
<reference evidence="2 3" key="1">
    <citation type="journal article" date="2019" name="Int. J. Syst. Evol. Microbiol.">
        <title>The Global Catalogue of Microorganisms (GCM) 10K type strain sequencing project: providing services to taxonomists for standard genome sequencing and annotation.</title>
        <authorList>
            <consortium name="The Broad Institute Genomics Platform"/>
            <consortium name="The Broad Institute Genome Sequencing Center for Infectious Disease"/>
            <person name="Wu L."/>
            <person name="Ma J."/>
        </authorList>
    </citation>
    <scope>NUCLEOTIDE SEQUENCE [LARGE SCALE GENOMIC DNA]</scope>
    <source>
        <strain evidence="2 3">RDMS1</strain>
    </source>
</reference>
<evidence type="ECO:0000259" key="1">
    <source>
        <dbReference type="Pfam" id="PF00291"/>
    </source>
</evidence>
<dbReference type="RefSeq" id="WP_264556699.1">
    <property type="nucleotide sequence ID" value="NZ_CP109981.1"/>
</dbReference>
<keyword evidence="3" id="KW-1185">Reference proteome</keyword>
<dbReference type="GeneID" id="76202405"/>
<sequence length="320" mass="33897">MGSRNYLSTLEAIGETPMVDLPSLRPKEGASISVKWEGANPTGSLKDRMALAIVKAARKRGDIEPGDPVVEFTGGSTGTSLAFVCAVLGHPFHVVTADCVADEKIASMRALGAQVNLVETPDGTAHDGLFDDLREEALRVRDQTGAYFTNQFENHDQLDGYEAFGNEILNQRHDVDEFVMIVGTGGCAMGTARALRGADANVRISVVEPAESPVLTEGTTGEHSVQGTAIVGSPPLVDDDAYDRVYTIPNEDGIKCVREIAQEEGILVGTSTGMNVTAAKQIAANRDPDATVVTVACDTGLKYLSGGLYEGLEESTFCLC</sequence>
<accession>A0ABD5YZM9</accession>
<name>A0ABD5YZM9_9EURY</name>
<dbReference type="InterPro" id="IPR036052">
    <property type="entry name" value="TrpB-like_PALP_sf"/>
</dbReference>
<dbReference type="AlphaFoldDB" id="A0ABD5YZM9"/>